<dbReference type="GO" id="GO:0008270">
    <property type="term" value="F:zinc ion binding"/>
    <property type="evidence" value="ECO:0007669"/>
    <property type="project" value="UniProtKB-KW"/>
</dbReference>
<dbReference type="OrthoDB" id="9984940at2759"/>
<dbReference type="AlphaFoldDB" id="A0A553MU30"/>
<dbReference type="InterPro" id="IPR036305">
    <property type="entry name" value="RGS_sf"/>
</dbReference>
<dbReference type="SUPFAM" id="SSF47353">
    <property type="entry name" value="Retrovirus capsid dimerization domain-like"/>
    <property type="match status" value="1"/>
</dbReference>
<keyword evidence="5" id="KW-0862">Zinc</keyword>
<dbReference type="InterPro" id="IPR044926">
    <property type="entry name" value="RGS_subdomain_2"/>
</dbReference>
<evidence type="ECO:0000259" key="8">
    <source>
        <dbReference type="PROSITE" id="PS50132"/>
    </source>
</evidence>
<feature type="domain" description="ZBR-type" evidence="9">
    <location>
        <begin position="411"/>
        <end position="459"/>
    </location>
</feature>
<accession>A0A553MU30</accession>
<feature type="compositionally biased region" description="Basic and acidic residues" evidence="7">
    <location>
        <begin position="147"/>
        <end position="159"/>
    </location>
</feature>
<dbReference type="InterPro" id="IPR047147">
    <property type="entry name" value="FBX5_43"/>
</dbReference>
<dbReference type="SUPFAM" id="SSF48097">
    <property type="entry name" value="Regulator of G-protein signaling, RGS"/>
    <property type="match status" value="1"/>
</dbReference>
<evidence type="ECO:0000256" key="2">
    <source>
        <dbReference type="ARBA" id="ARBA00022723"/>
    </source>
</evidence>
<dbReference type="PANTHER" id="PTHR15493">
    <property type="entry name" value="F-BOX ONLY PROTEIN 5 AND 43"/>
    <property type="match status" value="1"/>
</dbReference>
<dbReference type="EMBL" id="SRMA01027269">
    <property type="protein sequence ID" value="TRY56675.1"/>
    <property type="molecule type" value="Genomic_DNA"/>
</dbReference>
<dbReference type="Gene3D" id="1.20.1280.50">
    <property type="match status" value="1"/>
</dbReference>
<evidence type="ECO:0000256" key="4">
    <source>
        <dbReference type="ARBA" id="ARBA00022786"/>
    </source>
</evidence>
<dbReference type="PROSITE" id="PS50132">
    <property type="entry name" value="RGS"/>
    <property type="match status" value="1"/>
</dbReference>
<dbReference type="Pfam" id="PF00615">
    <property type="entry name" value="RGS"/>
    <property type="match status" value="1"/>
</dbReference>
<dbReference type="CDD" id="cd20365">
    <property type="entry name" value="BRcat_RBR_FBXO43"/>
    <property type="match status" value="1"/>
</dbReference>
<dbReference type="GO" id="GO:0007088">
    <property type="term" value="P:regulation of mitotic nuclear division"/>
    <property type="evidence" value="ECO:0007669"/>
    <property type="project" value="InterPro"/>
</dbReference>
<feature type="compositionally biased region" description="Basic and acidic residues" evidence="7">
    <location>
        <begin position="195"/>
        <end position="210"/>
    </location>
</feature>
<evidence type="ECO:0000256" key="3">
    <source>
        <dbReference type="ARBA" id="ARBA00022771"/>
    </source>
</evidence>
<evidence type="ECO:0000256" key="5">
    <source>
        <dbReference type="ARBA" id="ARBA00022833"/>
    </source>
</evidence>
<evidence type="ECO:0000313" key="10">
    <source>
        <dbReference type="EMBL" id="TRY56675.1"/>
    </source>
</evidence>
<keyword evidence="3 6" id="KW-0863">Zinc-finger</keyword>
<dbReference type="Gene3D" id="1.10.167.10">
    <property type="entry name" value="Regulator of G-protein Signalling 4, domain 2"/>
    <property type="match status" value="1"/>
</dbReference>
<feature type="compositionally biased region" description="Basic and acidic residues" evidence="7">
    <location>
        <begin position="110"/>
        <end position="119"/>
    </location>
</feature>
<feature type="compositionally biased region" description="Basic and acidic residues" evidence="7">
    <location>
        <begin position="469"/>
        <end position="480"/>
    </location>
</feature>
<gene>
    <name evidence="10" type="ORF">DNTS_021033</name>
</gene>
<keyword evidence="11" id="KW-1185">Reference proteome</keyword>
<evidence type="ECO:0000256" key="1">
    <source>
        <dbReference type="ARBA" id="ARBA00004906"/>
    </source>
</evidence>
<reference evidence="10 11" key="1">
    <citation type="journal article" date="2019" name="Sci. Data">
        <title>Hybrid genome assembly and annotation of Danionella translucida.</title>
        <authorList>
            <person name="Kadobianskyi M."/>
            <person name="Schulze L."/>
            <person name="Schuelke M."/>
            <person name="Judkewitz B."/>
        </authorList>
    </citation>
    <scope>NUCLEOTIDE SEQUENCE [LARGE SCALE GENOMIC DNA]</scope>
    <source>
        <strain evidence="10 11">Bolton</strain>
    </source>
</reference>
<dbReference type="InterPro" id="IPR044064">
    <property type="entry name" value="ZF_ZBR"/>
</dbReference>
<evidence type="ECO:0000313" key="11">
    <source>
        <dbReference type="Proteomes" id="UP000316079"/>
    </source>
</evidence>
<feature type="region of interest" description="Disordered" evidence="7">
    <location>
        <begin position="96"/>
        <end position="119"/>
    </location>
</feature>
<dbReference type="Proteomes" id="UP000316079">
    <property type="component" value="Unassembled WGS sequence"/>
</dbReference>
<feature type="domain" description="RGS" evidence="8">
    <location>
        <begin position="496"/>
        <end position="597"/>
    </location>
</feature>
<dbReference type="STRING" id="623744.A0A553MU30"/>
<dbReference type="SMART" id="SM00315">
    <property type="entry name" value="RGS"/>
    <property type="match status" value="1"/>
</dbReference>
<name>A0A553MU30_9TELE</name>
<protein>
    <recommendedName>
        <fullName evidence="12">ZBR-type domain-containing protein</fullName>
    </recommendedName>
</protein>
<dbReference type="Gene3D" id="2.20.25.20">
    <property type="match status" value="1"/>
</dbReference>
<sequence>MVQLGIRTPQMILHPGVTPVEGLQNKHCTSFDSPLVSPPGPLRFSTLKPEEFIFSCQKRRLLFSQALTSTVEGAVQLSPVVFSNPEADLDETIIISGPASSPQSFTSPPRAEKKWHGDSKTSCSKVLEGTVLTPNLEDSGFNSLGLDKSHNSSVDHDGSFQELVTPQGSSGREKRRSRLERQRRLSTLKEGGSQSEDHTRPPERVGSNKDEVFLDCTPLSAALPKMQGLSLTPALQVVHALSMRCAQSFQQQSSLDEILQLSEVDQSASLSLSGLIGRKMGLATVDVISELRIRSMRHILTIILSLLTSADLYRFGQVSEEWNEVICEDRKAAHRRKRHIRELKVLLEGGGPHLPEADTRAVLECRAVLGSVQAQAKTPHSYSSLSCTPSRSSSKHAQFMEVAHTLFSDEFLKPCPRCQHPARCHNLRAEGVCSWSDCGLRFCMSCLCEAHGSKDCTHTPLSHHTRTYSHSDRSGGKKELLPGSARSKRNVRRSALSNPVTRLQFQKFLSLQDDRRLENDLLFWLEVQRFKDMVDSHCGDRELWRKISIILRRFFCSSLPPPLQIHTPPGCVLILEQNNLDPYIFRELQTYVFNELQKIWLDFMSLCSSTGEENLPLVLDQKLRVRQMRRRTGAQSSHSQVDVMQERVELAVKLNTWTFSEDSSSGNHVGNQLQLEVQRVSSESAHPEIVQQAQRMDAEDNNESTKGINKLLTPHLSTKIEMTDQIILEQFSRMLNLDTRCWVVQNSLSSSMKAVPTDPTTYTQNRSEWLKPFNRYSKPQQVSEARPHLLPFLWSAGSQKARVFTTFHDQEQLPISSSLGRRHANAHNCHRRLSGLAQRLTQAPNRSLFVQNPSRKAQT</sequence>
<comment type="caution">
    <text evidence="10">The sequence shown here is derived from an EMBL/GenBank/DDBJ whole genome shotgun (WGS) entry which is preliminary data.</text>
</comment>
<dbReference type="PANTHER" id="PTHR15493:SF1">
    <property type="entry name" value="F-BOX ONLY PROTEIN 43"/>
    <property type="match status" value="1"/>
</dbReference>
<evidence type="ECO:0000256" key="6">
    <source>
        <dbReference type="PROSITE-ProRule" id="PRU01220"/>
    </source>
</evidence>
<evidence type="ECO:0000259" key="9">
    <source>
        <dbReference type="PROSITE" id="PS51872"/>
    </source>
</evidence>
<dbReference type="PROSITE" id="PS51872">
    <property type="entry name" value="ZF_ZBR"/>
    <property type="match status" value="1"/>
</dbReference>
<feature type="region of interest" description="Disordered" evidence="7">
    <location>
        <begin position="464"/>
        <end position="494"/>
    </location>
</feature>
<keyword evidence="4" id="KW-0833">Ubl conjugation pathway</keyword>
<evidence type="ECO:0008006" key="12">
    <source>
        <dbReference type="Google" id="ProtNLM"/>
    </source>
</evidence>
<dbReference type="GO" id="GO:0005634">
    <property type="term" value="C:nucleus"/>
    <property type="evidence" value="ECO:0007669"/>
    <property type="project" value="TreeGrafter"/>
</dbReference>
<dbReference type="InterPro" id="IPR016137">
    <property type="entry name" value="RGS"/>
</dbReference>
<feature type="compositionally biased region" description="Polar residues" evidence="7">
    <location>
        <begin position="98"/>
        <end position="107"/>
    </location>
</feature>
<comment type="pathway">
    <text evidence="1">Protein modification; protein ubiquitination.</text>
</comment>
<dbReference type="GO" id="GO:0016567">
    <property type="term" value="P:protein ubiquitination"/>
    <property type="evidence" value="ECO:0007669"/>
    <property type="project" value="UniProtKB-UniPathway"/>
</dbReference>
<dbReference type="UniPathway" id="UPA00143"/>
<feature type="region of interest" description="Disordered" evidence="7">
    <location>
        <begin position="143"/>
        <end position="210"/>
    </location>
</feature>
<keyword evidence="2" id="KW-0479">Metal-binding</keyword>
<dbReference type="GO" id="GO:0045835">
    <property type="term" value="P:negative regulation of meiotic nuclear division"/>
    <property type="evidence" value="ECO:0007669"/>
    <property type="project" value="InterPro"/>
</dbReference>
<proteinExistence type="predicted"/>
<evidence type="ECO:0000256" key="7">
    <source>
        <dbReference type="SAM" id="MobiDB-lite"/>
    </source>
</evidence>
<organism evidence="10 11">
    <name type="scientific">Danionella cerebrum</name>
    <dbReference type="NCBI Taxonomy" id="2873325"/>
    <lineage>
        <taxon>Eukaryota</taxon>
        <taxon>Metazoa</taxon>
        <taxon>Chordata</taxon>
        <taxon>Craniata</taxon>
        <taxon>Vertebrata</taxon>
        <taxon>Euteleostomi</taxon>
        <taxon>Actinopterygii</taxon>
        <taxon>Neopterygii</taxon>
        <taxon>Teleostei</taxon>
        <taxon>Ostariophysi</taxon>
        <taxon>Cypriniformes</taxon>
        <taxon>Danionidae</taxon>
        <taxon>Danioninae</taxon>
        <taxon>Danionella</taxon>
    </lineage>
</organism>